<feature type="region of interest" description="Disordered" evidence="1">
    <location>
        <begin position="380"/>
        <end position="477"/>
    </location>
</feature>
<dbReference type="Proteomes" id="UP000245119">
    <property type="component" value="Linkage Group LG1"/>
</dbReference>
<sequence length="493" mass="54138">MPQGKHRLVVTAGGRTQRTELTYIGVETAFCSTHYLCQCLGVSDDHELDLRLKDIFVSSLPGDNVLDAIFKGLPDSESTDSQKNANCRYPTLLHFAAAKGLAELCSALVECPGSSRAYYVRNCDGLDPADLAFQEEFDELGNYIIDFMTMQHAEDLYAHYVTLRQPDDVFPGDDLYEDMSRWSRSPVSPLRTAPPPPAPTSPRAPPQLPPRAQSMDNVLKHVPVDQLKAATLPNPRRNPPPVPPDPAAFMGMTGGQTGVVLPRGAVGSRTQSELIEIHELFKSGEISINEAQMLFNSWQQRCGRNTAVSFKDRQKELEKIRSEYLKKRKDSGKEHRDIFSWVRKGKNKESIRPNISEPVVPRQSTKSVSYFKPKNELLIQDRSSTASTGSSSSSRDSGWSVGSRESSLSASVEKSDSENPSVARRPVPSANAADGPSGGQRPRPSTPTASTPEVTDELLAAPAAPTTTYTSAASPGGDEFMRLEAWCRWCELL</sequence>
<proteinExistence type="predicted"/>
<dbReference type="GO" id="GO:0005068">
    <property type="term" value="F:transmembrane receptor protein tyrosine kinase adaptor activity"/>
    <property type="evidence" value="ECO:0007669"/>
    <property type="project" value="TreeGrafter"/>
</dbReference>
<gene>
    <name evidence="2" type="ORF">C0Q70_00044</name>
</gene>
<feature type="compositionally biased region" description="Low complexity" evidence="1">
    <location>
        <begin position="460"/>
        <end position="475"/>
    </location>
</feature>
<dbReference type="GO" id="GO:0005829">
    <property type="term" value="C:cytosol"/>
    <property type="evidence" value="ECO:0007669"/>
    <property type="project" value="TreeGrafter"/>
</dbReference>
<feature type="compositionally biased region" description="Low complexity" evidence="1">
    <location>
        <begin position="441"/>
        <end position="452"/>
    </location>
</feature>
<evidence type="ECO:0008006" key="4">
    <source>
        <dbReference type="Google" id="ProtNLM"/>
    </source>
</evidence>
<name>A0A2T7PVK2_POMCA</name>
<feature type="compositionally biased region" description="Low complexity" evidence="1">
    <location>
        <begin position="382"/>
        <end position="404"/>
    </location>
</feature>
<feature type="compositionally biased region" description="Pro residues" evidence="1">
    <location>
        <begin position="192"/>
        <end position="209"/>
    </location>
</feature>
<dbReference type="GO" id="GO:0005104">
    <property type="term" value="F:fibroblast growth factor receptor binding"/>
    <property type="evidence" value="ECO:0007669"/>
    <property type="project" value="TreeGrafter"/>
</dbReference>
<evidence type="ECO:0000313" key="3">
    <source>
        <dbReference type="Proteomes" id="UP000245119"/>
    </source>
</evidence>
<dbReference type="PANTHER" id="PTHR16267">
    <property type="entry name" value="BANK1/PIK3AP1 FAMILY MEMBER"/>
    <property type="match status" value="1"/>
</dbReference>
<dbReference type="AlphaFoldDB" id="A0A2T7PVK2"/>
<reference evidence="2 3" key="1">
    <citation type="submission" date="2018-04" db="EMBL/GenBank/DDBJ databases">
        <title>The genome of golden apple snail Pomacea canaliculata provides insight into stress tolerance and invasive adaptation.</title>
        <authorList>
            <person name="Liu C."/>
            <person name="Liu B."/>
            <person name="Ren Y."/>
            <person name="Zhang Y."/>
            <person name="Wang H."/>
            <person name="Li S."/>
            <person name="Jiang F."/>
            <person name="Yin L."/>
            <person name="Zhang G."/>
            <person name="Qian W."/>
            <person name="Fan W."/>
        </authorList>
    </citation>
    <scope>NUCLEOTIDE SEQUENCE [LARGE SCALE GENOMIC DNA]</scope>
    <source>
        <strain evidence="2">SZHN2017</strain>
        <tissue evidence="2">Muscle</tissue>
    </source>
</reference>
<dbReference type="EMBL" id="PZQS01000001">
    <property type="protein sequence ID" value="PVD37454.1"/>
    <property type="molecule type" value="Genomic_DNA"/>
</dbReference>
<feature type="region of interest" description="Disordered" evidence="1">
    <location>
        <begin position="181"/>
        <end position="213"/>
    </location>
</feature>
<dbReference type="OrthoDB" id="6141795at2759"/>
<evidence type="ECO:0000313" key="2">
    <source>
        <dbReference type="EMBL" id="PVD37454.1"/>
    </source>
</evidence>
<dbReference type="InterPro" id="IPR052446">
    <property type="entry name" value="B-cell_PI3K-Signaling_Adptrs"/>
</dbReference>
<comment type="caution">
    <text evidence="2">The sequence shown here is derived from an EMBL/GenBank/DDBJ whole genome shotgun (WGS) entry which is preliminary data.</text>
</comment>
<organism evidence="2 3">
    <name type="scientific">Pomacea canaliculata</name>
    <name type="common">Golden apple snail</name>
    <dbReference type="NCBI Taxonomy" id="400727"/>
    <lineage>
        <taxon>Eukaryota</taxon>
        <taxon>Metazoa</taxon>
        <taxon>Spiralia</taxon>
        <taxon>Lophotrochozoa</taxon>
        <taxon>Mollusca</taxon>
        <taxon>Gastropoda</taxon>
        <taxon>Caenogastropoda</taxon>
        <taxon>Architaenioglossa</taxon>
        <taxon>Ampullarioidea</taxon>
        <taxon>Ampullariidae</taxon>
        <taxon>Pomacea</taxon>
    </lineage>
</organism>
<protein>
    <recommendedName>
        <fullName evidence="4">DBB domain-containing protein</fullName>
    </recommendedName>
</protein>
<evidence type="ECO:0000256" key="1">
    <source>
        <dbReference type="SAM" id="MobiDB-lite"/>
    </source>
</evidence>
<keyword evidence="3" id="KW-1185">Reference proteome</keyword>
<dbReference type="PANTHER" id="PTHR16267:SF11">
    <property type="entry name" value="STUMPS, ISOFORM E"/>
    <property type="match status" value="1"/>
</dbReference>
<accession>A0A2T7PVK2</accession>